<proteinExistence type="predicted"/>
<gene>
    <name evidence="2" type="ORF">A7E78_03560</name>
</gene>
<dbReference type="OrthoDB" id="9761147at2"/>
<dbReference type="InterPro" id="IPR027417">
    <property type="entry name" value="P-loop_NTPase"/>
</dbReference>
<dbReference type="InterPro" id="IPR038726">
    <property type="entry name" value="PDDEXK_AddAB-type"/>
</dbReference>
<evidence type="ECO:0000313" key="3">
    <source>
        <dbReference type="Proteomes" id="UP000182517"/>
    </source>
</evidence>
<dbReference type="Pfam" id="PF12705">
    <property type="entry name" value="PDDEXK_1"/>
    <property type="match status" value="1"/>
</dbReference>
<organism evidence="2 3">
    <name type="scientific">Syntrophotalea acetylenivorans</name>
    <dbReference type="NCBI Taxonomy" id="1842532"/>
    <lineage>
        <taxon>Bacteria</taxon>
        <taxon>Pseudomonadati</taxon>
        <taxon>Thermodesulfobacteriota</taxon>
        <taxon>Desulfuromonadia</taxon>
        <taxon>Desulfuromonadales</taxon>
        <taxon>Syntrophotaleaceae</taxon>
        <taxon>Syntrophotalea</taxon>
    </lineage>
</organism>
<dbReference type="SUPFAM" id="SSF52540">
    <property type="entry name" value="P-loop containing nucleoside triphosphate hydrolases"/>
    <property type="match status" value="1"/>
</dbReference>
<dbReference type="InterPro" id="IPR019925">
    <property type="entry name" value="DNA_repair_protein_predicted"/>
</dbReference>
<protein>
    <recommendedName>
        <fullName evidence="1">PD-(D/E)XK endonuclease-like domain-containing protein</fullName>
    </recommendedName>
</protein>
<dbReference type="NCBIfam" id="TIGR03623">
    <property type="entry name" value="probable DNA repair protein"/>
    <property type="match status" value="1"/>
</dbReference>
<dbReference type="KEGG" id="pef:A7E78_03560"/>
<accession>A0A1L3GM28</accession>
<dbReference type="RefSeq" id="WP_072282950.1">
    <property type="nucleotide sequence ID" value="NZ_CP015519.1"/>
</dbReference>
<sequence length="893" mass="99238">METDVMDILAAAEKGALVLTVNQRLARYLVQAYDRRQQEQGRSAWTSPSIVFHLNWQRKMAGLLGLDSKILGPTQALLLWERAVEEVERGNERDGLMRVTDAARAASQAHQLLCEYGTAFKPEEGGEDHRAFLRWQHRWQQLCREGGWDDPGLLSVRLIQALEDAVLPLPGDLWLAGFDDLTPTIANLCLTLQKRGVTVHHWMPPACQPQSQGRVGYADPDEEVRSCAQWVRHQLESNVERIGIIAVDMAAYQQRLQRIFREELSPAALLPGAGAEKAFNLSLGTPLLKEGMVVAAFELLGLGRIVTLDSISYLLRSPFVWGYSGEQNARAILDRELRNLRLMELPLKNVLRFAERGVKKKLGRADIFASQLEIIQNALADTAKRLPGDWARHFAEVLDSCQWSRDRSLTSREFQVFTAWKELLAGIACLDTVSKPMSRGEALALLRRLAADKIFQPEGSAGRVQVLGALEASGQQFDALWLLGFHDESLPASARPNAFIPPSLQRRLKMPHADAERELDFAQKIAGRLLAAAPEVVVSWPLRMDGRERLPSPLVQHLPMIELPLSGSQRPALLIQAVSPSLEVLCDAQGPSIAEGSRISGGTAILKDQALCPFKAFARHRLGARGLATPGFGLDGLDRGSLVHRVLELFWQKTGDWQGLTALDTDDWSQRSLSCVEQALDELDAERQIALSNSQRQLEKQRLLGLLGEWLDLEAQRPPFSVDIMEAWHRETFGPLTLQTRIDRIDRLADGSQVIIDYKTGMAAVGDWLGDRPVEPQLPLYTMDRRDSELAAVAFAKVRRGDCSFVGLGRDDELLPGVASASGHPKLEGTDIGHWDDLLRSWRQTLHQLGDGFAGGQAQVDPINDRQACDRCDLQALCRIVDQNGQQGGEEQL</sequence>
<evidence type="ECO:0000313" key="2">
    <source>
        <dbReference type="EMBL" id="APG26989.1"/>
    </source>
</evidence>
<dbReference type="Proteomes" id="UP000182517">
    <property type="component" value="Chromosome"/>
</dbReference>
<dbReference type="EMBL" id="CP015519">
    <property type="protein sequence ID" value="APG26989.1"/>
    <property type="molecule type" value="Genomic_DNA"/>
</dbReference>
<keyword evidence="3" id="KW-1185">Reference proteome</keyword>
<dbReference type="AlphaFoldDB" id="A0A1L3GM28"/>
<name>A0A1L3GM28_9BACT</name>
<evidence type="ECO:0000259" key="1">
    <source>
        <dbReference type="Pfam" id="PF12705"/>
    </source>
</evidence>
<feature type="domain" description="PD-(D/E)XK endonuclease-like" evidence="1">
    <location>
        <begin position="610"/>
        <end position="879"/>
    </location>
</feature>
<dbReference type="STRING" id="1842532.A7E78_03560"/>
<dbReference type="Gene3D" id="3.40.50.300">
    <property type="entry name" value="P-loop containing nucleotide triphosphate hydrolases"/>
    <property type="match status" value="1"/>
</dbReference>
<reference evidence="2 3" key="1">
    <citation type="journal article" date="2017" name="Genome Announc.">
        <title>Complete Genome Sequences of Two Acetylene-Fermenting Pelobacter acetylenicus Strains.</title>
        <authorList>
            <person name="Sutton J.M."/>
            <person name="Baesman S.M."/>
            <person name="Fierst J.L."/>
            <person name="Poret-Peterson A.T."/>
            <person name="Oremland R.S."/>
            <person name="Dunlap D.S."/>
            <person name="Akob D.M."/>
        </authorList>
    </citation>
    <scope>NUCLEOTIDE SEQUENCE [LARGE SCALE GENOMIC DNA]</scope>
    <source>
        <strain evidence="2 3">SFB93</strain>
    </source>
</reference>